<dbReference type="OrthoDB" id="5431245at2759"/>
<dbReference type="InterPro" id="IPR037738">
    <property type="entry name" value="Ecm13-like"/>
</dbReference>
<dbReference type="PANTHER" id="PTHR36826:SF1">
    <property type="entry name" value="PROTEIN ECM13"/>
    <property type="match status" value="1"/>
</dbReference>
<dbReference type="Proteomes" id="UP000053259">
    <property type="component" value="Unassembled WGS sequence"/>
</dbReference>
<feature type="compositionally biased region" description="Acidic residues" evidence="1">
    <location>
        <begin position="94"/>
        <end position="115"/>
    </location>
</feature>
<evidence type="ECO:0000256" key="1">
    <source>
        <dbReference type="SAM" id="MobiDB-lite"/>
    </source>
</evidence>
<accession>A0A0D2A0D7</accession>
<dbReference type="RefSeq" id="XP_016209947.1">
    <property type="nucleotide sequence ID" value="XM_016362312.1"/>
</dbReference>
<keyword evidence="3" id="KW-1185">Reference proteome</keyword>
<evidence type="ECO:0000313" key="2">
    <source>
        <dbReference type="EMBL" id="KIW00078.1"/>
    </source>
</evidence>
<feature type="compositionally biased region" description="Basic and acidic residues" evidence="1">
    <location>
        <begin position="81"/>
        <end position="93"/>
    </location>
</feature>
<dbReference type="PANTHER" id="PTHR36826">
    <property type="entry name" value="PROTEIN ECM13"/>
    <property type="match status" value="1"/>
</dbReference>
<sequence length="201" mass="22234">MMRPKLRPSLSRRVKYWGIAPTAHKKLGKEARRGSHDLRRLVGHANFLDVLVSELDISDDEVDVTSSGSSKVLEECVPNEPSKEMGEGKMSSDDKDDSTSSDDDWLEYDDSDDEDHALVRTSSGRSTTIEGQITTQDDIESRSQSENLGDYFGYESTSMILSTPVLVQKSSPSNLDKKMESIVTVDLASTEMTPLPSPDDD</sequence>
<dbReference type="InParanoid" id="A0A0D2A0D7"/>
<dbReference type="AlphaFoldDB" id="A0A0D2A0D7"/>
<reference evidence="2 3" key="1">
    <citation type="submission" date="2015-01" db="EMBL/GenBank/DDBJ databases">
        <title>The Genome Sequence of Ochroconis gallopava CBS43764.</title>
        <authorList>
            <consortium name="The Broad Institute Genomics Platform"/>
            <person name="Cuomo C."/>
            <person name="de Hoog S."/>
            <person name="Gorbushina A."/>
            <person name="Stielow B."/>
            <person name="Teixiera M."/>
            <person name="Abouelleil A."/>
            <person name="Chapman S.B."/>
            <person name="Priest M."/>
            <person name="Young S.K."/>
            <person name="Wortman J."/>
            <person name="Nusbaum C."/>
            <person name="Birren B."/>
        </authorList>
    </citation>
    <scope>NUCLEOTIDE SEQUENCE [LARGE SCALE GENOMIC DNA]</scope>
    <source>
        <strain evidence="2 3">CBS 43764</strain>
    </source>
</reference>
<proteinExistence type="predicted"/>
<dbReference type="EMBL" id="KN847568">
    <property type="protein sequence ID" value="KIW00078.1"/>
    <property type="molecule type" value="Genomic_DNA"/>
</dbReference>
<protein>
    <submittedName>
        <fullName evidence="2">Uncharacterized protein</fullName>
    </submittedName>
</protein>
<feature type="compositionally biased region" description="Polar residues" evidence="1">
    <location>
        <begin position="120"/>
        <end position="147"/>
    </location>
</feature>
<dbReference type="GeneID" id="27316393"/>
<dbReference type="HOGENOM" id="CLU_1361357_0_0_1"/>
<evidence type="ECO:0000313" key="3">
    <source>
        <dbReference type="Proteomes" id="UP000053259"/>
    </source>
</evidence>
<name>A0A0D2A0D7_9PEZI</name>
<feature type="region of interest" description="Disordered" evidence="1">
    <location>
        <begin position="60"/>
        <end position="150"/>
    </location>
</feature>
<dbReference type="VEuPathDB" id="FungiDB:PV09_08420"/>
<gene>
    <name evidence="2" type="ORF">PV09_08420</name>
</gene>
<organism evidence="2 3">
    <name type="scientific">Verruconis gallopava</name>
    <dbReference type="NCBI Taxonomy" id="253628"/>
    <lineage>
        <taxon>Eukaryota</taxon>
        <taxon>Fungi</taxon>
        <taxon>Dikarya</taxon>
        <taxon>Ascomycota</taxon>
        <taxon>Pezizomycotina</taxon>
        <taxon>Dothideomycetes</taxon>
        <taxon>Pleosporomycetidae</taxon>
        <taxon>Venturiales</taxon>
        <taxon>Sympoventuriaceae</taxon>
        <taxon>Verruconis</taxon>
    </lineage>
</organism>